<organism evidence="1 2">
    <name type="scientific">Cotesia congregata</name>
    <name type="common">Parasitoid wasp</name>
    <name type="synonym">Apanteles congregatus</name>
    <dbReference type="NCBI Taxonomy" id="51543"/>
    <lineage>
        <taxon>Eukaryota</taxon>
        <taxon>Metazoa</taxon>
        <taxon>Ecdysozoa</taxon>
        <taxon>Arthropoda</taxon>
        <taxon>Hexapoda</taxon>
        <taxon>Insecta</taxon>
        <taxon>Pterygota</taxon>
        <taxon>Neoptera</taxon>
        <taxon>Endopterygota</taxon>
        <taxon>Hymenoptera</taxon>
        <taxon>Apocrita</taxon>
        <taxon>Ichneumonoidea</taxon>
        <taxon>Braconidae</taxon>
        <taxon>Microgastrinae</taxon>
        <taxon>Cotesia</taxon>
    </lineage>
</organism>
<evidence type="ECO:0000313" key="1">
    <source>
        <dbReference type="EMBL" id="CAG5107166.1"/>
    </source>
</evidence>
<dbReference type="Proteomes" id="UP000786811">
    <property type="component" value="Unassembled WGS sequence"/>
</dbReference>
<comment type="caution">
    <text evidence="1">The sequence shown here is derived from an EMBL/GenBank/DDBJ whole genome shotgun (WGS) entry which is preliminary data.</text>
</comment>
<keyword evidence="2" id="KW-1185">Reference proteome</keyword>
<gene>
    <name evidence="1" type="ORF">HICCMSTLAB_LOCUS12613</name>
</gene>
<proteinExistence type="predicted"/>
<evidence type="ECO:0000313" key="2">
    <source>
        <dbReference type="Proteomes" id="UP000786811"/>
    </source>
</evidence>
<accession>A0A8J2MSG4</accession>
<feature type="non-terminal residue" evidence="1">
    <location>
        <position position="1"/>
    </location>
</feature>
<dbReference type="EMBL" id="CAJNRD030001124">
    <property type="protein sequence ID" value="CAG5107166.1"/>
    <property type="molecule type" value="Genomic_DNA"/>
</dbReference>
<dbReference type="AlphaFoldDB" id="A0A8J2MSG4"/>
<protein>
    <submittedName>
        <fullName evidence="1">Uncharacterized protein</fullName>
    </submittedName>
</protein>
<name>A0A8J2MSG4_COTCN</name>
<reference evidence="1" key="1">
    <citation type="submission" date="2021-04" db="EMBL/GenBank/DDBJ databases">
        <authorList>
            <person name="Chebbi M.A.C M."/>
        </authorList>
    </citation>
    <scope>NUCLEOTIDE SEQUENCE</scope>
</reference>
<sequence length="119" mass="12756">YSQYLVLVDRLHLSGQSSSGICFGPNKLGQTLNFWQTALQNSDTISPELTTATLARLTRPGPTDLGHHEEDRDSGMGAAVVYVSAKYTSQLNSLGLCNPQPLGAVNFKSCSLVQPTGNM</sequence>